<evidence type="ECO:0000313" key="1">
    <source>
        <dbReference type="EMBL" id="SDB61070.1"/>
    </source>
</evidence>
<sequence length="282" mass="31681">MVTRRDYAAEAVEAAKAVLIELTHLLGEYRDNIVLIGGWVPELLFPRAFLPHLGSIDIDLALDHVNIRDGYRRIEELLLSRGYYQEEGRQPFIFFRDVPMGEKTIKVQLDLLSGEYEVTGKGRRHQVVQEVKVRKVRGCDVAFSMAEEVSLEGEIPGGGLDCVTIRVASVVPFFVMKGMARDERLKEKDAWDIYYCTLVYPGGISALADEFRPHLSHSLVREGLVKIGKHFVDIRSIGPKFVAAFEAEDDPDEVERKARDAFERVNALLTMLGFKAASPTSA</sequence>
<dbReference type="STRING" id="617002.SAMN05660653_03167"/>
<evidence type="ECO:0008006" key="3">
    <source>
        <dbReference type="Google" id="ProtNLM"/>
    </source>
</evidence>
<dbReference type="Proteomes" id="UP000198771">
    <property type="component" value="Unassembled WGS sequence"/>
</dbReference>
<evidence type="ECO:0000313" key="2">
    <source>
        <dbReference type="Proteomes" id="UP000198771"/>
    </source>
</evidence>
<gene>
    <name evidence="1" type="ORF">SAMN05660653_03167</name>
</gene>
<accession>A0A1G6EUC5</accession>
<organism evidence="1 2">
    <name type="scientific">Desulfonatronum thiosulfatophilum</name>
    <dbReference type="NCBI Taxonomy" id="617002"/>
    <lineage>
        <taxon>Bacteria</taxon>
        <taxon>Pseudomonadati</taxon>
        <taxon>Thermodesulfobacteriota</taxon>
        <taxon>Desulfovibrionia</taxon>
        <taxon>Desulfovibrionales</taxon>
        <taxon>Desulfonatronaceae</taxon>
        <taxon>Desulfonatronum</taxon>
    </lineage>
</organism>
<name>A0A1G6EUC5_9BACT</name>
<dbReference type="EMBL" id="FMXO01000023">
    <property type="protein sequence ID" value="SDB61070.1"/>
    <property type="molecule type" value="Genomic_DNA"/>
</dbReference>
<keyword evidence="2" id="KW-1185">Reference proteome</keyword>
<proteinExistence type="predicted"/>
<protein>
    <recommendedName>
        <fullName evidence="3">Nucleotidyl transferase AbiEii toxin, Type IV TA system</fullName>
    </recommendedName>
</protein>
<reference evidence="1 2" key="1">
    <citation type="submission" date="2016-10" db="EMBL/GenBank/DDBJ databases">
        <authorList>
            <person name="de Groot N.N."/>
        </authorList>
    </citation>
    <scope>NUCLEOTIDE SEQUENCE [LARGE SCALE GENOMIC DNA]</scope>
    <source>
        <strain evidence="1 2">ASO4-2</strain>
    </source>
</reference>
<dbReference type="AlphaFoldDB" id="A0A1G6EUC5"/>